<reference evidence="4 5" key="1">
    <citation type="submission" date="2020-06" db="EMBL/GenBank/DDBJ databases">
        <authorList>
            <person name="Li R."/>
            <person name="Bekaert M."/>
        </authorList>
    </citation>
    <scope>NUCLEOTIDE SEQUENCE [LARGE SCALE GENOMIC DNA]</scope>
    <source>
        <strain evidence="5">wild</strain>
    </source>
</reference>
<evidence type="ECO:0000313" key="5">
    <source>
        <dbReference type="Proteomes" id="UP000507470"/>
    </source>
</evidence>
<feature type="region of interest" description="Disordered" evidence="1">
    <location>
        <begin position="381"/>
        <end position="576"/>
    </location>
</feature>
<evidence type="ECO:0000256" key="2">
    <source>
        <dbReference type="SAM" id="SignalP"/>
    </source>
</evidence>
<evidence type="ECO:0000256" key="1">
    <source>
        <dbReference type="SAM" id="MobiDB-lite"/>
    </source>
</evidence>
<feature type="compositionally biased region" description="Basic and acidic residues" evidence="1">
    <location>
        <begin position="489"/>
        <end position="516"/>
    </location>
</feature>
<dbReference type="EMBL" id="CACVKT020008025">
    <property type="protein sequence ID" value="CAC5412476.1"/>
    <property type="molecule type" value="Genomic_DNA"/>
</dbReference>
<name>A0A6J8DX93_MYTCO</name>
<dbReference type="PRINTS" id="PR00453">
    <property type="entry name" value="VWFADOMAIN"/>
</dbReference>
<sequence length="827" mass="92804">MWKEIMVAILVSFLGKTEGSGVENCIACSDIIFLIDESGSISSEEFNQTKTFMKSVVESFPNVGPNGAQFGAVSFSGGNEQTTEFDLNDHNNTSGVLNAIDSIVNNGGTTNLGAALEYLENNLFNVDVNNGAGRPCADDNRFAIVITDGNTAGGTVPKAQSLKDANVKIIAVGVGDDVETSLLQSIASGNQNVFHVLGDFNTFPSILDGLISSICTQGSVPHGFCGFPCTLHNKTYDLCPCDEDNVNQTYSVGVNDTTVFTENFGGENKTDWECYTRSGRFYVVRRCVAHDVFEYRCMRDIMYNTDKDIRVYCMSEWASFEGNPSLCDVCDGSAFDKDKALVIKVILESGFCGCALPTICPVTNNVTQTQCDACESSEEQRGKLTTGDNSKPKSKKKRQNHSQKTKEGETNSQVTKQKKERQNHSQLTKGETKPRSTDKRRDKTTVRRQKKERQTQSKRTKEGETKPRSTDKRRRDKTTERQNQGQQTKEGEIKPQSEDKRRRDKPKVKEQKKERQNQVQQTKEGESKPESEDKRRRDKLPSKKTKEGETKPQSIDKRRDKTKVNRQKKERQNHRQPLDNLWIKTLNSGNINSWNVPDIYNYYTKLSAYDFPEITKRYLMFSIKACDNVFVLLSETYTLTSTKFLEIVFGGNSNTVSYVWLTRSPGNIISAPHYSTPNLLSCTAFRSFNLSWPSDDRFVLLTDSGNLVFDWTSGDTLDIRGIGVRSGWGNDATWVMNHKAHISGHYRGLKSTYGNMSLLRTTSAKSSILCTLVCNRDNNCIGINFHIKTNKCELIVGGQLIKKNVNIEWMFYTKCLQGSKMCLAVTN</sequence>
<feature type="compositionally biased region" description="Basic and acidic residues" evidence="1">
    <location>
        <begin position="430"/>
        <end position="445"/>
    </location>
</feature>
<gene>
    <name evidence="4" type="ORF">MCOR_45450</name>
</gene>
<organism evidence="4 5">
    <name type="scientific">Mytilus coruscus</name>
    <name type="common">Sea mussel</name>
    <dbReference type="NCBI Taxonomy" id="42192"/>
    <lineage>
        <taxon>Eukaryota</taxon>
        <taxon>Metazoa</taxon>
        <taxon>Spiralia</taxon>
        <taxon>Lophotrochozoa</taxon>
        <taxon>Mollusca</taxon>
        <taxon>Bivalvia</taxon>
        <taxon>Autobranchia</taxon>
        <taxon>Pteriomorphia</taxon>
        <taxon>Mytilida</taxon>
        <taxon>Mytiloidea</taxon>
        <taxon>Mytilidae</taxon>
        <taxon>Mytilinae</taxon>
        <taxon>Mytilus</taxon>
    </lineage>
</organism>
<feature type="compositionally biased region" description="Basic residues" evidence="1">
    <location>
        <begin position="564"/>
        <end position="574"/>
    </location>
</feature>
<dbReference type="PANTHER" id="PTHR24020">
    <property type="entry name" value="COLLAGEN ALPHA"/>
    <property type="match status" value="1"/>
</dbReference>
<dbReference type="OrthoDB" id="6069260at2759"/>
<dbReference type="AlphaFoldDB" id="A0A6J8DX93"/>
<dbReference type="InterPro" id="IPR050525">
    <property type="entry name" value="ECM_Assembly_Org"/>
</dbReference>
<dbReference type="Pfam" id="PF00092">
    <property type="entry name" value="VWA"/>
    <property type="match status" value="1"/>
</dbReference>
<dbReference type="InterPro" id="IPR022041">
    <property type="entry name" value="Methyltransf_FA"/>
</dbReference>
<keyword evidence="5" id="KW-1185">Reference proteome</keyword>
<dbReference type="Proteomes" id="UP000507470">
    <property type="component" value="Unassembled WGS sequence"/>
</dbReference>
<feature type="compositionally biased region" description="Basic and acidic residues" evidence="1">
    <location>
        <begin position="523"/>
        <end position="563"/>
    </location>
</feature>
<evidence type="ECO:0000259" key="3">
    <source>
        <dbReference type="PROSITE" id="PS50234"/>
    </source>
</evidence>
<accession>A0A6J8DX93</accession>
<evidence type="ECO:0000313" key="4">
    <source>
        <dbReference type="EMBL" id="CAC5412476.1"/>
    </source>
</evidence>
<feature type="compositionally biased region" description="Basic and acidic residues" evidence="1">
    <location>
        <begin position="452"/>
        <end position="470"/>
    </location>
</feature>
<dbReference type="PANTHER" id="PTHR24020:SF87">
    <property type="entry name" value="COLLAGEN ALPHA-1(VI) CHAIN-LIKE"/>
    <property type="match status" value="1"/>
</dbReference>
<dbReference type="CDD" id="cd01450">
    <property type="entry name" value="vWFA_subfamily_ECM"/>
    <property type="match status" value="1"/>
</dbReference>
<dbReference type="InterPro" id="IPR002035">
    <property type="entry name" value="VWF_A"/>
</dbReference>
<dbReference type="Gene3D" id="3.40.50.410">
    <property type="entry name" value="von Willebrand factor, type A domain"/>
    <property type="match status" value="1"/>
</dbReference>
<proteinExistence type="predicted"/>
<protein>
    <submittedName>
        <fullName evidence="4">COL7A</fullName>
    </submittedName>
</protein>
<feature type="domain" description="VWFA" evidence="3">
    <location>
        <begin position="30"/>
        <end position="214"/>
    </location>
</feature>
<dbReference type="InterPro" id="IPR036465">
    <property type="entry name" value="vWFA_dom_sf"/>
</dbReference>
<keyword evidence="2" id="KW-0732">Signal</keyword>
<dbReference type="SMART" id="SM00327">
    <property type="entry name" value="VWA"/>
    <property type="match status" value="1"/>
</dbReference>
<feature type="chain" id="PRO_5026987756" evidence="2">
    <location>
        <begin position="20"/>
        <end position="827"/>
    </location>
</feature>
<feature type="signal peptide" evidence="2">
    <location>
        <begin position="1"/>
        <end position="19"/>
    </location>
</feature>
<dbReference type="Pfam" id="PF12248">
    <property type="entry name" value="Methyltransf_FA"/>
    <property type="match status" value="1"/>
</dbReference>
<feature type="compositionally biased region" description="Basic residues" evidence="1">
    <location>
        <begin position="392"/>
        <end position="403"/>
    </location>
</feature>
<dbReference type="SUPFAM" id="SSF53300">
    <property type="entry name" value="vWA-like"/>
    <property type="match status" value="1"/>
</dbReference>
<dbReference type="PROSITE" id="PS50234">
    <property type="entry name" value="VWFA"/>
    <property type="match status" value="1"/>
</dbReference>